<dbReference type="WBParaSite" id="ECPE_0000703301-mRNA-1">
    <property type="protein sequence ID" value="ECPE_0000703301-mRNA-1"/>
    <property type="gene ID" value="ECPE_0000703301"/>
</dbReference>
<keyword evidence="6" id="KW-0413">Isomerase</keyword>
<dbReference type="EMBL" id="UZAN01044063">
    <property type="protein sequence ID" value="VDP79949.1"/>
    <property type="molecule type" value="Genomic_DNA"/>
</dbReference>
<dbReference type="GO" id="GO:0006457">
    <property type="term" value="P:protein folding"/>
    <property type="evidence" value="ECO:0007669"/>
    <property type="project" value="TreeGrafter"/>
</dbReference>
<dbReference type="Gene3D" id="3.40.30.10">
    <property type="entry name" value="Glutaredoxin"/>
    <property type="match status" value="1"/>
</dbReference>
<comment type="subcellular location">
    <subcellularLocation>
        <location evidence="2">Endoplasmic reticulum lumen</location>
    </subcellularLocation>
</comment>
<dbReference type="SUPFAM" id="SSF52833">
    <property type="entry name" value="Thioredoxin-like"/>
    <property type="match status" value="1"/>
</dbReference>
<dbReference type="CDD" id="cd02961">
    <property type="entry name" value="PDI_a_family"/>
    <property type="match status" value="1"/>
</dbReference>
<evidence type="ECO:0000256" key="4">
    <source>
        <dbReference type="ARBA" id="ARBA00012723"/>
    </source>
</evidence>
<dbReference type="InterPro" id="IPR036249">
    <property type="entry name" value="Thioredoxin-like_sf"/>
</dbReference>
<evidence type="ECO:0000256" key="1">
    <source>
        <dbReference type="ARBA" id="ARBA00001182"/>
    </source>
</evidence>
<evidence type="ECO:0000256" key="3">
    <source>
        <dbReference type="ARBA" id="ARBA00006347"/>
    </source>
</evidence>
<name>A0A183AJ84_9TREM</name>
<dbReference type="EC" id="5.3.4.1" evidence="4"/>
<evidence type="ECO:0000256" key="7">
    <source>
        <dbReference type="ARBA" id="ARBA00023284"/>
    </source>
</evidence>
<evidence type="ECO:0000259" key="8">
    <source>
        <dbReference type="Pfam" id="PF00085"/>
    </source>
</evidence>
<reference evidence="11" key="1">
    <citation type="submission" date="2016-06" db="UniProtKB">
        <authorList>
            <consortium name="WormBaseParasite"/>
        </authorList>
    </citation>
    <scope>IDENTIFICATION</scope>
</reference>
<evidence type="ECO:0000256" key="2">
    <source>
        <dbReference type="ARBA" id="ARBA00004319"/>
    </source>
</evidence>
<dbReference type="GO" id="GO:0003756">
    <property type="term" value="F:protein disulfide isomerase activity"/>
    <property type="evidence" value="ECO:0007669"/>
    <property type="project" value="UniProtKB-EC"/>
</dbReference>
<dbReference type="InterPro" id="IPR013766">
    <property type="entry name" value="Thioredoxin_domain"/>
</dbReference>
<reference evidence="9 10" key="2">
    <citation type="submission" date="2018-11" db="EMBL/GenBank/DDBJ databases">
        <authorList>
            <consortium name="Pathogen Informatics"/>
        </authorList>
    </citation>
    <scope>NUCLEOTIDE SEQUENCE [LARGE SCALE GENOMIC DNA]</scope>
    <source>
        <strain evidence="9 10">Egypt</strain>
    </source>
</reference>
<organism evidence="11">
    <name type="scientific">Echinostoma caproni</name>
    <dbReference type="NCBI Taxonomy" id="27848"/>
    <lineage>
        <taxon>Eukaryota</taxon>
        <taxon>Metazoa</taxon>
        <taxon>Spiralia</taxon>
        <taxon>Lophotrochozoa</taxon>
        <taxon>Platyhelminthes</taxon>
        <taxon>Trematoda</taxon>
        <taxon>Digenea</taxon>
        <taxon>Plagiorchiida</taxon>
        <taxon>Echinostomata</taxon>
        <taxon>Echinostomatoidea</taxon>
        <taxon>Echinostomatidae</taxon>
        <taxon>Echinostoma</taxon>
    </lineage>
</organism>
<evidence type="ECO:0000313" key="10">
    <source>
        <dbReference type="Proteomes" id="UP000272942"/>
    </source>
</evidence>
<dbReference type="GO" id="GO:0034976">
    <property type="term" value="P:response to endoplasmic reticulum stress"/>
    <property type="evidence" value="ECO:0007669"/>
    <property type="project" value="TreeGrafter"/>
</dbReference>
<dbReference type="AlphaFoldDB" id="A0A183AJ84"/>
<comment type="catalytic activity">
    <reaction evidence="1">
        <text>Catalyzes the rearrangement of -S-S- bonds in proteins.</text>
        <dbReference type="EC" id="5.3.4.1"/>
    </reaction>
</comment>
<sequence length="274" mass="31476">MIAVVFEDVVRRGRFSVERGLDSSVGLPHEKDVEEGELSIYFFLSCEADTGHLFVDHLVELIYRGGSEYDECIVHITCTHCKEIMPEYELAATILKQDEKPVPLTKIDGMTQSGLVHEYDIKSFPQILIRNRNRVVQFRDHFSTRNLINTMRLEVRPAYKVISNLKELEAERNIDQAALLVLTNSSTHPLIELVDQTIRFADSNLYAALCRDIEVRREYKVEDTEFSVFLIHAKRFSHGSPTIIDVTEVTPYPTNNFRLYNASAQRFFLALFAG</sequence>
<keyword evidence="10" id="KW-1185">Reference proteome</keyword>
<dbReference type="GO" id="GO:0005788">
    <property type="term" value="C:endoplasmic reticulum lumen"/>
    <property type="evidence" value="ECO:0007669"/>
    <property type="project" value="UniProtKB-SubCell"/>
</dbReference>
<evidence type="ECO:0000256" key="6">
    <source>
        <dbReference type="ARBA" id="ARBA00023235"/>
    </source>
</evidence>
<feature type="domain" description="Thioredoxin" evidence="8">
    <location>
        <begin position="77"/>
        <end position="151"/>
    </location>
</feature>
<dbReference type="PANTHER" id="PTHR18929:SF132">
    <property type="entry name" value="PROTEIN DISULFIDE-ISOMERASE A3"/>
    <property type="match status" value="1"/>
</dbReference>
<proteinExistence type="inferred from homology"/>
<evidence type="ECO:0000313" key="11">
    <source>
        <dbReference type="WBParaSite" id="ECPE_0000703301-mRNA-1"/>
    </source>
</evidence>
<accession>A0A183AJ84</accession>
<protein>
    <recommendedName>
        <fullName evidence="4">protein disulfide-isomerase</fullName>
        <ecNumber evidence="4">5.3.4.1</ecNumber>
    </recommendedName>
</protein>
<dbReference type="Pfam" id="PF00085">
    <property type="entry name" value="Thioredoxin"/>
    <property type="match status" value="1"/>
</dbReference>
<evidence type="ECO:0000313" key="9">
    <source>
        <dbReference type="EMBL" id="VDP79949.1"/>
    </source>
</evidence>
<keyword evidence="7" id="KW-0676">Redox-active center</keyword>
<keyword evidence="5" id="KW-0256">Endoplasmic reticulum</keyword>
<dbReference type="Proteomes" id="UP000272942">
    <property type="component" value="Unassembled WGS sequence"/>
</dbReference>
<gene>
    <name evidence="9" type="ORF">ECPE_LOCUS7019</name>
</gene>
<dbReference type="PANTHER" id="PTHR18929">
    <property type="entry name" value="PROTEIN DISULFIDE ISOMERASE"/>
    <property type="match status" value="1"/>
</dbReference>
<dbReference type="OrthoDB" id="427280at2759"/>
<evidence type="ECO:0000256" key="5">
    <source>
        <dbReference type="ARBA" id="ARBA00022824"/>
    </source>
</evidence>
<comment type="similarity">
    <text evidence="3">Belongs to the protein disulfide isomerase family.</text>
</comment>